<name>A0A0D0FFP5_9BACI</name>
<dbReference type="EMBL" id="JXLU01000147">
    <property type="protein sequence ID" value="KIO70199.1"/>
    <property type="molecule type" value="Genomic_DNA"/>
</dbReference>
<gene>
    <name evidence="1" type="ORF">B4167_0891</name>
</gene>
<proteinExistence type="predicted"/>
<dbReference type="AlphaFoldDB" id="A0A0D0FFP5"/>
<comment type="caution">
    <text evidence="1">The sequence shown here is derived from an EMBL/GenBank/DDBJ whole genome shotgun (WGS) entry which is preliminary data.</text>
</comment>
<sequence>MKNFTLILIIILFVYIMNLDNKDVTKLVIGLHQRNDED</sequence>
<protein>
    <submittedName>
        <fullName evidence="1">Uncharacterized protein</fullName>
    </submittedName>
</protein>
<evidence type="ECO:0000313" key="2">
    <source>
        <dbReference type="Proteomes" id="UP000032076"/>
    </source>
</evidence>
<organism evidence="1 2">
    <name type="scientific">Caldibacillus thermoamylovorans</name>
    <dbReference type="NCBI Taxonomy" id="35841"/>
    <lineage>
        <taxon>Bacteria</taxon>
        <taxon>Bacillati</taxon>
        <taxon>Bacillota</taxon>
        <taxon>Bacilli</taxon>
        <taxon>Bacillales</taxon>
        <taxon>Bacillaceae</taxon>
        <taxon>Caldibacillus</taxon>
    </lineage>
</organism>
<evidence type="ECO:0000313" key="1">
    <source>
        <dbReference type="EMBL" id="KIO70199.1"/>
    </source>
</evidence>
<accession>A0A0D0FFP5</accession>
<dbReference type="Proteomes" id="UP000032076">
    <property type="component" value="Unassembled WGS sequence"/>
</dbReference>
<reference evidence="1 2" key="1">
    <citation type="submission" date="2015-01" db="EMBL/GenBank/DDBJ databases">
        <title>Draft Genome Sequences of Four Bacillus thermoamylovorans Strains, Isolated From Food Products.</title>
        <authorList>
            <person name="Krawcyk A.O."/>
            <person name="Berendsen E.M."/>
            <person name="Eijlander R.T."/>
            <person name="de Jong A."/>
            <person name="Wells-Bennik M."/>
            <person name="Kuipers O.P."/>
        </authorList>
    </citation>
    <scope>NUCLEOTIDE SEQUENCE [LARGE SCALE GENOMIC DNA]</scope>
    <source>
        <strain evidence="1 2">B4167</strain>
    </source>
</reference>